<evidence type="ECO:0000256" key="2">
    <source>
        <dbReference type="ARBA" id="ARBA00022448"/>
    </source>
</evidence>
<reference evidence="16 17" key="1">
    <citation type="submission" date="2023-09" db="EMBL/GenBank/DDBJ databases">
        <authorList>
            <person name="Qi X."/>
        </authorList>
    </citation>
    <scope>NUCLEOTIDE SEQUENCE [LARGE SCALE GENOMIC DNA]</scope>
    <source>
        <strain evidence="16 17">S1-1</strain>
    </source>
</reference>
<evidence type="ECO:0000256" key="3">
    <source>
        <dbReference type="ARBA" id="ARBA00022452"/>
    </source>
</evidence>
<feature type="signal peptide" evidence="13">
    <location>
        <begin position="1"/>
        <end position="30"/>
    </location>
</feature>
<keyword evidence="5 11" id="KW-0812">Transmembrane</keyword>
<name>A0ABZ0GSF7_9GAMM</name>
<evidence type="ECO:0000256" key="9">
    <source>
        <dbReference type="ARBA" id="ARBA00023136"/>
    </source>
</evidence>
<gene>
    <name evidence="16" type="ORF">RI844_05060</name>
</gene>
<keyword evidence="3 11" id="KW-1134">Transmembrane beta strand</keyword>
<dbReference type="SUPFAM" id="SSF56935">
    <property type="entry name" value="Porins"/>
    <property type="match status" value="1"/>
</dbReference>
<dbReference type="InterPro" id="IPR000531">
    <property type="entry name" value="Beta-barrel_TonB"/>
</dbReference>
<keyword evidence="17" id="KW-1185">Reference proteome</keyword>
<dbReference type="Pfam" id="PF07715">
    <property type="entry name" value="Plug"/>
    <property type="match status" value="1"/>
</dbReference>
<keyword evidence="4" id="KW-0410">Iron transport</keyword>
<dbReference type="EMBL" id="CP136600">
    <property type="protein sequence ID" value="WOH38589.1"/>
    <property type="molecule type" value="Genomic_DNA"/>
</dbReference>
<evidence type="ECO:0000256" key="12">
    <source>
        <dbReference type="RuleBase" id="RU003357"/>
    </source>
</evidence>
<evidence type="ECO:0000313" key="17">
    <source>
        <dbReference type="Proteomes" id="UP001301442"/>
    </source>
</evidence>
<keyword evidence="8 12" id="KW-0798">TonB box</keyword>
<dbReference type="InterPro" id="IPR039426">
    <property type="entry name" value="TonB-dep_rcpt-like"/>
</dbReference>
<evidence type="ECO:0000256" key="8">
    <source>
        <dbReference type="ARBA" id="ARBA00023077"/>
    </source>
</evidence>
<evidence type="ECO:0000256" key="10">
    <source>
        <dbReference type="ARBA" id="ARBA00023237"/>
    </source>
</evidence>
<evidence type="ECO:0000256" key="6">
    <source>
        <dbReference type="ARBA" id="ARBA00023004"/>
    </source>
</evidence>
<keyword evidence="16" id="KW-0675">Receptor</keyword>
<accession>A0ABZ0GSF7</accession>
<dbReference type="Gene3D" id="2.40.170.20">
    <property type="entry name" value="TonB-dependent receptor, beta-barrel domain"/>
    <property type="match status" value="1"/>
</dbReference>
<dbReference type="RefSeq" id="WP_348397358.1">
    <property type="nucleotide sequence ID" value="NZ_CP136600.1"/>
</dbReference>
<evidence type="ECO:0000256" key="13">
    <source>
        <dbReference type="SAM" id="SignalP"/>
    </source>
</evidence>
<keyword evidence="7" id="KW-0406">Ion transport</keyword>
<organism evidence="16 17">
    <name type="scientific">Thalassotalea fonticola</name>
    <dbReference type="NCBI Taxonomy" id="3065649"/>
    <lineage>
        <taxon>Bacteria</taxon>
        <taxon>Pseudomonadati</taxon>
        <taxon>Pseudomonadota</taxon>
        <taxon>Gammaproteobacteria</taxon>
        <taxon>Alteromonadales</taxon>
        <taxon>Colwelliaceae</taxon>
        <taxon>Thalassotalea</taxon>
    </lineage>
</organism>
<evidence type="ECO:0000259" key="14">
    <source>
        <dbReference type="Pfam" id="PF00593"/>
    </source>
</evidence>
<evidence type="ECO:0000256" key="5">
    <source>
        <dbReference type="ARBA" id="ARBA00022692"/>
    </source>
</evidence>
<evidence type="ECO:0000256" key="1">
    <source>
        <dbReference type="ARBA" id="ARBA00004571"/>
    </source>
</evidence>
<comment type="similarity">
    <text evidence="11 12">Belongs to the TonB-dependent receptor family.</text>
</comment>
<evidence type="ECO:0000313" key="16">
    <source>
        <dbReference type="EMBL" id="WOH38589.1"/>
    </source>
</evidence>
<keyword evidence="2 11" id="KW-0813">Transport</keyword>
<feature type="domain" description="TonB-dependent receptor-like beta-barrel" evidence="14">
    <location>
        <begin position="296"/>
        <end position="773"/>
    </location>
</feature>
<evidence type="ECO:0000256" key="4">
    <source>
        <dbReference type="ARBA" id="ARBA00022496"/>
    </source>
</evidence>
<keyword evidence="13" id="KW-0732">Signal</keyword>
<dbReference type="Pfam" id="PF00593">
    <property type="entry name" value="TonB_dep_Rec_b-barrel"/>
    <property type="match status" value="1"/>
</dbReference>
<dbReference type="InterPro" id="IPR036942">
    <property type="entry name" value="Beta-barrel_TonB_sf"/>
</dbReference>
<feature type="chain" id="PRO_5047471055" evidence="13">
    <location>
        <begin position="31"/>
        <end position="810"/>
    </location>
</feature>
<proteinExistence type="inferred from homology"/>
<feature type="domain" description="TonB-dependent receptor plug" evidence="15">
    <location>
        <begin position="55"/>
        <end position="160"/>
    </location>
</feature>
<comment type="subcellular location">
    <subcellularLocation>
        <location evidence="1 11">Cell outer membrane</location>
        <topology evidence="1 11">Multi-pass membrane protein</topology>
    </subcellularLocation>
</comment>
<evidence type="ECO:0000259" key="15">
    <source>
        <dbReference type="Pfam" id="PF07715"/>
    </source>
</evidence>
<dbReference type="PANTHER" id="PTHR32552:SF81">
    <property type="entry name" value="TONB-DEPENDENT OUTER MEMBRANE RECEPTOR"/>
    <property type="match status" value="1"/>
</dbReference>
<dbReference type="Proteomes" id="UP001301442">
    <property type="component" value="Chromosome"/>
</dbReference>
<dbReference type="PROSITE" id="PS52016">
    <property type="entry name" value="TONB_DEPENDENT_REC_3"/>
    <property type="match status" value="1"/>
</dbReference>
<dbReference type="InterPro" id="IPR012910">
    <property type="entry name" value="Plug_dom"/>
</dbReference>
<evidence type="ECO:0000256" key="11">
    <source>
        <dbReference type="PROSITE-ProRule" id="PRU01360"/>
    </source>
</evidence>
<dbReference type="PANTHER" id="PTHR32552">
    <property type="entry name" value="FERRICHROME IRON RECEPTOR-RELATED"/>
    <property type="match status" value="1"/>
</dbReference>
<protein>
    <submittedName>
        <fullName evidence="16">TonB-dependent receptor</fullName>
    </submittedName>
</protein>
<sequence length="810" mass="88071">MKVTNTTRMNKSKLALAIGASMMLSGYAMAQGAASSESGKLEVIQVTATKRTESIQDVPMSITAINGDRIEKAGIQDLSEMSGYIPNLTISEGAINTNIYMRGVGSGINRAFEQSVGMFIDGIYMGRGKQFRAPFLDLERAEVLRGPQGVLFGKNTIAGTINLSTAKAEAGGDFEGKVTVDVEPEYGSQGVSAVLASGLTDELGVRLAVKTSESDGYMENTFTGRDEQSTEEDIVRLSAHWAPSTDLDVHMKVEHTEFSTKGTTAQIIGLEPMGGLANFVAGMVAPMLDSEFGDDKDDYKTSTDQALNPEMREVESDNVSINIDYALGDGTLTLVTGYSAYESELLQDVDFMPVTFINTNDIEDFSQVSQEIRYATSGNNKFDYITGVYYQQNELDFDFYSHVDTTQINPALMAAFAGVPAQAINPAFPAGLSLVDVGITPNSFTRTTNFDQETDSLSAFFQGTYNFSEDFRIIAGGRYTEETKDVIRRSMNATIDSSLYASAVDITPPASAYPSPELNGFVTATLLGVAVTDPEGGGSRDESQFIPSVKFQYDVNDKFMVYGGVEQGFKSGGFNANADATDENNEFEEEKAIGVELGFKSDLLDGRARLNMAVFHTNFEDLQVTTWNGFAFEVGNAAESVSQGIEVDGSFLITDNLTFSGSFSYLDSYYEDYATGPCTAEKQAMGMEICDLTDESTPFAPEISSSLFLDYVTEVGESMEFFAQLNVNFKDDFFFDTDLDPKLMQEAHTKVNARIALASIEETWELALIGKNLTDETTFSAGLDVPLVKGGYMGYTDAPRTVSVQGTYRF</sequence>
<keyword evidence="6" id="KW-0408">Iron</keyword>
<keyword evidence="9 11" id="KW-0472">Membrane</keyword>
<evidence type="ECO:0000256" key="7">
    <source>
        <dbReference type="ARBA" id="ARBA00023065"/>
    </source>
</evidence>
<keyword evidence="10 11" id="KW-0998">Cell outer membrane</keyword>